<dbReference type="OrthoDB" id="5355033at2"/>
<reference evidence="2" key="1">
    <citation type="submission" date="2018-01" db="EMBL/GenBank/DDBJ databases">
        <authorList>
            <person name="Yu X.-D."/>
        </authorList>
    </citation>
    <scope>NUCLEOTIDE SEQUENCE</scope>
    <source>
        <strain evidence="2">ZX-21</strain>
    </source>
</reference>
<organism evidence="2 3">
    <name type="scientific">Zhongshania marina</name>
    <dbReference type="NCBI Taxonomy" id="2304603"/>
    <lineage>
        <taxon>Bacteria</taxon>
        <taxon>Pseudomonadati</taxon>
        <taxon>Pseudomonadota</taxon>
        <taxon>Gammaproteobacteria</taxon>
        <taxon>Cellvibrionales</taxon>
        <taxon>Spongiibacteraceae</taxon>
        <taxon>Zhongshania</taxon>
    </lineage>
</organism>
<dbReference type="InterPro" id="IPR016181">
    <property type="entry name" value="Acyl_CoA_acyltransferase"/>
</dbReference>
<dbReference type="CDD" id="cd04301">
    <property type="entry name" value="NAT_SF"/>
    <property type="match status" value="1"/>
</dbReference>
<dbReference type="Proteomes" id="UP000237222">
    <property type="component" value="Unassembled WGS sequence"/>
</dbReference>
<dbReference type="Gene3D" id="3.40.630.30">
    <property type="match status" value="1"/>
</dbReference>
<evidence type="ECO:0000259" key="1">
    <source>
        <dbReference type="PROSITE" id="PS51186"/>
    </source>
</evidence>
<evidence type="ECO:0000313" key="2">
    <source>
        <dbReference type="EMBL" id="POP51039.1"/>
    </source>
</evidence>
<evidence type="ECO:0000313" key="3">
    <source>
        <dbReference type="Proteomes" id="UP000237222"/>
    </source>
</evidence>
<name>A0A2S4HAR3_9GAMM</name>
<dbReference type="InterPro" id="IPR052564">
    <property type="entry name" value="N-acetyltrans/Recomb-assoc"/>
</dbReference>
<gene>
    <name evidence="2" type="ORF">C0068_18815</name>
</gene>
<comment type="caution">
    <text evidence="2">The sequence shown here is derived from an EMBL/GenBank/DDBJ whole genome shotgun (WGS) entry which is preliminary data.</text>
</comment>
<dbReference type="GO" id="GO:0016747">
    <property type="term" value="F:acyltransferase activity, transferring groups other than amino-acyl groups"/>
    <property type="evidence" value="ECO:0007669"/>
    <property type="project" value="InterPro"/>
</dbReference>
<dbReference type="InterPro" id="IPR000182">
    <property type="entry name" value="GNAT_dom"/>
</dbReference>
<sequence>MSADFNIRPYHPSDVNTVIALFQRSIHDLGAEYYSKAQLAAWAPEEVDPEAWQQKLSTAHTLIAEADRHILGFISFYTEENTSGYIDLLYCCPRHIRRGVAGTLYKQAEAILCSEGANTVHSHVSLSAQAFFTQQGFVTEQLETVHRREVELTRHAMRKALSKSPV</sequence>
<feature type="domain" description="N-acetyltransferase" evidence="1">
    <location>
        <begin position="5"/>
        <end position="162"/>
    </location>
</feature>
<dbReference type="PANTHER" id="PTHR43451">
    <property type="entry name" value="ACETYLTRANSFERASE (GNAT) FAMILY PROTEIN"/>
    <property type="match status" value="1"/>
</dbReference>
<dbReference type="RefSeq" id="WP_103686005.1">
    <property type="nucleotide sequence ID" value="NZ_PQGG01000044.1"/>
</dbReference>
<dbReference type="EMBL" id="PQGG01000044">
    <property type="protein sequence ID" value="POP51039.1"/>
    <property type="molecule type" value="Genomic_DNA"/>
</dbReference>
<accession>A0A2S4HAR3</accession>
<dbReference type="Pfam" id="PF13673">
    <property type="entry name" value="Acetyltransf_10"/>
    <property type="match status" value="1"/>
</dbReference>
<dbReference type="SUPFAM" id="SSF55729">
    <property type="entry name" value="Acyl-CoA N-acyltransferases (Nat)"/>
    <property type="match status" value="1"/>
</dbReference>
<dbReference type="AlphaFoldDB" id="A0A2S4HAR3"/>
<proteinExistence type="predicted"/>
<dbReference type="PROSITE" id="PS51186">
    <property type="entry name" value="GNAT"/>
    <property type="match status" value="1"/>
</dbReference>
<dbReference type="PANTHER" id="PTHR43451:SF1">
    <property type="entry name" value="ACETYLTRANSFERASE"/>
    <property type="match status" value="1"/>
</dbReference>
<protein>
    <submittedName>
        <fullName evidence="2">GNAT family N-acetyltransferase</fullName>
    </submittedName>
</protein>